<reference evidence="2 3" key="1">
    <citation type="submission" date="2024-01" db="EMBL/GenBank/DDBJ databases">
        <title>The complete chloroplast genome sequence of Lithospermum erythrorhizon: insights into the phylogenetic relationship among Boraginaceae species and the maternal lineages of purple gromwells.</title>
        <authorList>
            <person name="Okada T."/>
            <person name="Watanabe K."/>
        </authorList>
    </citation>
    <scope>NUCLEOTIDE SEQUENCE [LARGE SCALE GENOMIC DNA]</scope>
</reference>
<keyword evidence="3" id="KW-1185">Reference proteome</keyword>
<proteinExistence type="predicted"/>
<name>A0AAV3Q6J5_LITER</name>
<organism evidence="2 3">
    <name type="scientific">Lithospermum erythrorhizon</name>
    <name type="common">Purple gromwell</name>
    <name type="synonym">Lithospermum officinale var. erythrorhizon</name>
    <dbReference type="NCBI Taxonomy" id="34254"/>
    <lineage>
        <taxon>Eukaryota</taxon>
        <taxon>Viridiplantae</taxon>
        <taxon>Streptophyta</taxon>
        <taxon>Embryophyta</taxon>
        <taxon>Tracheophyta</taxon>
        <taxon>Spermatophyta</taxon>
        <taxon>Magnoliopsida</taxon>
        <taxon>eudicotyledons</taxon>
        <taxon>Gunneridae</taxon>
        <taxon>Pentapetalae</taxon>
        <taxon>asterids</taxon>
        <taxon>lamiids</taxon>
        <taxon>Boraginales</taxon>
        <taxon>Boraginaceae</taxon>
        <taxon>Boraginoideae</taxon>
        <taxon>Lithospermeae</taxon>
        <taxon>Lithospermum</taxon>
    </lineage>
</organism>
<feature type="domain" description="DUF7787" evidence="1">
    <location>
        <begin position="13"/>
        <end position="69"/>
    </location>
</feature>
<gene>
    <name evidence="2" type="ORF">LIER_38814</name>
</gene>
<dbReference type="Proteomes" id="UP001454036">
    <property type="component" value="Unassembled WGS sequence"/>
</dbReference>
<protein>
    <recommendedName>
        <fullName evidence="1">DUF7787 domain-containing protein</fullName>
    </recommendedName>
</protein>
<dbReference type="Pfam" id="PF25042">
    <property type="entry name" value="DUF7787"/>
    <property type="match status" value="1"/>
</dbReference>
<evidence type="ECO:0000313" key="2">
    <source>
        <dbReference type="EMBL" id="GAA0159188.1"/>
    </source>
</evidence>
<dbReference type="EMBL" id="BAABME010020051">
    <property type="protein sequence ID" value="GAA0159188.1"/>
    <property type="molecule type" value="Genomic_DNA"/>
</dbReference>
<accession>A0AAV3Q6J5</accession>
<dbReference type="PANTHER" id="PTHR35096:SF8">
    <property type="entry name" value="OS03G0308600 PROTEIN"/>
    <property type="match status" value="1"/>
</dbReference>
<dbReference type="AlphaFoldDB" id="A0AAV3Q6J5"/>
<dbReference type="InterPro" id="IPR056689">
    <property type="entry name" value="DUF7787"/>
</dbReference>
<dbReference type="PANTHER" id="PTHR35096">
    <property type="entry name" value="BNAA08G28570D PROTEIN"/>
    <property type="match status" value="1"/>
</dbReference>
<comment type="caution">
    <text evidence="2">The sequence shown here is derived from an EMBL/GenBank/DDBJ whole genome shotgun (WGS) entry which is preliminary data.</text>
</comment>
<evidence type="ECO:0000313" key="3">
    <source>
        <dbReference type="Proteomes" id="UP001454036"/>
    </source>
</evidence>
<sequence length="215" mass="23824">MESAVATRVRYKPSKLTMDEYIFFSATKNIADLTVDHLNQIIELHGFKKIHKVHKSIMYDVVKSMELMNPCRSTLEDNQVSSHAVLCLDEVVKGLNDLGWQECCVTSMQMFNSVDLQDGSLNASNNILVTASGSSSKGKTTVRRRKKLRLSDVESNFGANAVDVDARHDLISYGLETASNTSECRGAKKLAPRRKRNVGVLGDINTNVLSGSMPW</sequence>
<evidence type="ECO:0000259" key="1">
    <source>
        <dbReference type="Pfam" id="PF25042"/>
    </source>
</evidence>